<dbReference type="InterPro" id="IPR025668">
    <property type="entry name" value="Tnp_DDE_dom"/>
</dbReference>
<dbReference type="InterPro" id="IPR012337">
    <property type="entry name" value="RNaseH-like_sf"/>
</dbReference>
<evidence type="ECO:0000313" key="5">
    <source>
        <dbReference type="Proteomes" id="UP000318065"/>
    </source>
</evidence>
<evidence type="ECO:0000313" key="4">
    <source>
        <dbReference type="EMBL" id="BBL79277.1"/>
    </source>
</evidence>
<dbReference type="EMBL" id="AP019791">
    <property type="protein sequence ID" value="BBL79062.1"/>
    <property type="molecule type" value="Genomic_DNA"/>
</dbReference>
<sequence length="449" mass="50937">MGDCATQKMRFETTPLALEAAFDGGKLTSDGGLIWLAKADEELGNLCEKIASHVPEWRKGPSIRHSLVRLVRQRVLQIACGYEDQNDSDTLRRDPLLKLVCGSLPETDGDLASQPTISRLENAPDARACLRMAEALSELYLRERSKDGAPPERILLDFDATDDPAHGDQEGAYYHGYYEEHILHPLLVFDGDTGQLITAVLRAGNTHASRGALAVLRRIVRRLREAWGEEVQIEIRADAGFAVPEIYDYCEKEGIGYTIGLISNPRLEEIAQDLLEQAKRESEEREGEKVRLVSGGSYRALSWEHARRVIYKAEVLEKGTNTRFVVTSRSDEPEELYDWYIRRGEAEGWIKDFKRALKADRLSCHRFWANQFRLILHAAAYWLMDALRRKLVEVGVRRMQLDTLRLSLIKIGGRVRQLLTKVRLHLASGHPGQRLWHVLSSADPELAHE</sequence>
<evidence type="ECO:0000313" key="3">
    <source>
        <dbReference type="EMBL" id="BBL79062.1"/>
    </source>
</evidence>
<name>A0A510HGG8_9ACTN</name>
<evidence type="ECO:0000259" key="2">
    <source>
        <dbReference type="Pfam" id="PF13701"/>
    </source>
</evidence>
<dbReference type="AlphaFoldDB" id="A0A510HGG8"/>
<feature type="domain" description="Transposase DDE" evidence="2">
    <location>
        <begin position="18"/>
        <end position="437"/>
    </location>
</feature>
<reference evidence="3" key="1">
    <citation type="journal article" date="2019" name="Microbiol. Resour. Announc.">
        <title>Complete Genome Sequence of Rubrobacter xylanophilus Strain AA3-22, Isolated from Arima Onsen in Japan.</title>
        <authorList>
            <person name="Tomariguchi N."/>
            <person name="Miyazaki K."/>
        </authorList>
    </citation>
    <scope>NUCLEOTIDE SEQUENCE [LARGE SCALE GENOMIC DNA]</scope>
    <source>
        <strain evidence="3">AA3-22</strain>
    </source>
</reference>
<feature type="coiled-coil region" evidence="1">
    <location>
        <begin position="264"/>
        <end position="291"/>
    </location>
</feature>
<dbReference type="Pfam" id="PF13701">
    <property type="entry name" value="DDE_Tnp_1_4"/>
    <property type="match status" value="1"/>
</dbReference>
<dbReference type="Proteomes" id="UP000318065">
    <property type="component" value="Chromosome"/>
</dbReference>
<protein>
    <submittedName>
        <fullName evidence="3">IS1380 family transposase</fullName>
    </submittedName>
</protein>
<dbReference type="InterPro" id="IPR047960">
    <property type="entry name" value="Transpos_IS1380"/>
</dbReference>
<accession>A0A510HGG8</accession>
<keyword evidence="5" id="KW-1185">Reference proteome</keyword>
<evidence type="ECO:0000256" key="1">
    <source>
        <dbReference type="SAM" id="Coils"/>
    </source>
</evidence>
<gene>
    <name evidence="3" type="ORF">RxyAA322_09160</name>
    <name evidence="4" type="ORF">RxyAA322_11310</name>
</gene>
<organism evidence="3 5">
    <name type="scientific">Rubrobacter xylanophilus</name>
    <dbReference type="NCBI Taxonomy" id="49319"/>
    <lineage>
        <taxon>Bacteria</taxon>
        <taxon>Bacillati</taxon>
        <taxon>Actinomycetota</taxon>
        <taxon>Rubrobacteria</taxon>
        <taxon>Rubrobacterales</taxon>
        <taxon>Rubrobacteraceae</taxon>
        <taxon>Rubrobacter</taxon>
    </lineage>
</organism>
<keyword evidence="1" id="KW-0175">Coiled coil</keyword>
<dbReference type="EMBL" id="AP019791">
    <property type="protein sequence ID" value="BBL79277.1"/>
    <property type="molecule type" value="Genomic_DNA"/>
</dbReference>
<proteinExistence type="predicted"/>
<dbReference type="NCBIfam" id="NF033539">
    <property type="entry name" value="transpos_IS1380"/>
    <property type="match status" value="1"/>
</dbReference>
<dbReference type="SUPFAM" id="SSF53098">
    <property type="entry name" value="Ribonuclease H-like"/>
    <property type="match status" value="1"/>
</dbReference>